<feature type="transmembrane region" description="Helical" evidence="5">
    <location>
        <begin position="35"/>
        <end position="54"/>
    </location>
</feature>
<evidence type="ECO:0000259" key="6">
    <source>
        <dbReference type="Pfam" id="PF00892"/>
    </source>
</evidence>
<comment type="caution">
    <text evidence="7">The sequence shown here is derived from an EMBL/GenBank/DDBJ whole genome shotgun (WGS) entry which is preliminary data.</text>
</comment>
<evidence type="ECO:0000256" key="2">
    <source>
        <dbReference type="ARBA" id="ARBA00022692"/>
    </source>
</evidence>
<feature type="transmembrane region" description="Helical" evidence="5">
    <location>
        <begin position="93"/>
        <end position="115"/>
    </location>
</feature>
<dbReference type="InterPro" id="IPR050638">
    <property type="entry name" value="AA-Vitamin_Transporters"/>
</dbReference>
<keyword evidence="4 5" id="KW-0472">Membrane</keyword>
<evidence type="ECO:0000313" key="8">
    <source>
        <dbReference type="Proteomes" id="UP000216308"/>
    </source>
</evidence>
<feature type="transmembrane region" description="Helical" evidence="5">
    <location>
        <begin position="214"/>
        <end position="233"/>
    </location>
</feature>
<feature type="transmembrane region" description="Helical" evidence="5">
    <location>
        <begin position="245"/>
        <end position="263"/>
    </location>
</feature>
<sequence>MKRYENALGFLALAALWGASYPAIRAAKAGVEPLLMAALRFDAIGVVVLGYALARSQQVRPTSADTTAILIGGVGMIAVHNGLLFVGQTMVTGAVGAVVLATVPIWSVAFAVVALDTARPTPTRVFGILLGLVGTSILVVPGPTDIQPPDPLGVTLMTASAVTFALAAVALRRETPTLGVAARQGWMMLVGGIVLHVASLARGEPQTVALTPDVLIAFGFLVLAAGVVGYLLYYTLLDRLGPVEVNLFGYVAPVFAAITGWLFLDERLAATTVVGFLVIAVGFVLVKRDAIRDALIDEAVPATGD</sequence>
<reference evidence="7 8" key="1">
    <citation type="journal article" date="2014" name="Front. Microbiol.">
        <title>Population and genomic analysis of the genus Halorubrum.</title>
        <authorList>
            <person name="Fullmer M.S."/>
            <person name="Soucy S.M."/>
            <person name="Swithers K.S."/>
            <person name="Makkay A.M."/>
            <person name="Wheeler R."/>
            <person name="Ventosa A."/>
            <person name="Gogarten J.P."/>
            <person name="Papke R.T."/>
        </authorList>
    </citation>
    <scope>NUCLEOTIDE SEQUENCE [LARGE SCALE GENOMIC DNA]</scope>
    <source>
        <strain evidence="7 8">Cb34</strain>
    </source>
</reference>
<evidence type="ECO:0000256" key="5">
    <source>
        <dbReference type="SAM" id="Phobius"/>
    </source>
</evidence>
<evidence type="ECO:0000313" key="7">
    <source>
        <dbReference type="EMBL" id="OYR56039.1"/>
    </source>
</evidence>
<proteinExistence type="predicted"/>
<feature type="transmembrane region" description="Helical" evidence="5">
    <location>
        <begin position="183"/>
        <end position="202"/>
    </location>
</feature>
<dbReference type="Proteomes" id="UP000216308">
    <property type="component" value="Unassembled WGS sequence"/>
</dbReference>
<protein>
    <submittedName>
        <fullName evidence="7">EamA family transporter</fullName>
    </submittedName>
</protein>
<keyword evidence="2 5" id="KW-0812">Transmembrane</keyword>
<organism evidence="7 8">
    <name type="scientific">Halorubrum halodurans</name>
    <dbReference type="NCBI Taxonomy" id="1383851"/>
    <lineage>
        <taxon>Archaea</taxon>
        <taxon>Methanobacteriati</taxon>
        <taxon>Methanobacteriota</taxon>
        <taxon>Stenosarchaea group</taxon>
        <taxon>Halobacteria</taxon>
        <taxon>Halobacteriales</taxon>
        <taxon>Haloferacaceae</taxon>
        <taxon>Halorubrum</taxon>
    </lineage>
</organism>
<dbReference type="GO" id="GO:0016020">
    <property type="term" value="C:membrane"/>
    <property type="evidence" value="ECO:0007669"/>
    <property type="project" value="UniProtKB-SubCell"/>
</dbReference>
<keyword evidence="3 5" id="KW-1133">Transmembrane helix</keyword>
<comment type="subcellular location">
    <subcellularLocation>
        <location evidence="1">Membrane</location>
        <topology evidence="1">Multi-pass membrane protein</topology>
    </subcellularLocation>
</comment>
<dbReference type="PANTHER" id="PTHR32322">
    <property type="entry name" value="INNER MEMBRANE TRANSPORTER"/>
    <property type="match status" value="1"/>
</dbReference>
<dbReference type="SUPFAM" id="SSF103481">
    <property type="entry name" value="Multidrug resistance efflux transporter EmrE"/>
    <property type="match status" value="2"/>
</dbReference>
<dbReference type="Pfam" id="PF00892">
    <property type="entry name" value="EamA"/>
    <property type="match status" value="2"/>
</dbReference>
<evidence type="ECO:0000256" key="3">
    <source>
        <dbReference type="ARBA" id="ARBA00022989"/>
    </source>
</evidence>
<dbReference type="EMBL" id="NHPJ01000094">
    <property type="protein sequence ID" value="OYR56039.1"/>
    <property type="molecule type" value="Genomic_DNA"/>
</dbReference>
<dbReference type="RefSeq" id="WP_094532622.1">
    <property type="nucleotide sequence ID" value="NZ_NHPJ01000094.1"/>
</dbReference>
<dbReference type="InterPro" id="IPR037185">
    <property type="entry name" value="EmrE-like"/>
</dbReference>
<keyword evidence="8" id="KW-1185">Reference proteome</keyword>
<feature type="domain" description="EamA" evidence="6">
    <location>
        <begin position="152"/>
        <end position="286"/>
    </location>
</feature>
<dbReference type="PANTHER" id="PTHR32322:SF2">
    <property type="entry name" value="EAMA DOMAIN-CONTAINING PROTEIN"/>
    <property type="match status" value="1"/>
</dbReference>
<gene>
    <name evidence="7" type="ORF">DJ70_10115</name>
</gene>
<evidence type="ECO:0000256" key="4">
    <source>
        <dbReference type="ARBA" id="ARBA00023136"/>
    </source>
</evidence>
<dbReference type="AlphaFoldDB" id="A0A256IHM5"/>
<feature type="transmembrane region" description="Helical" evidence="5">
    <location>
        <begin position="122"/>
        <end position="140"/>
    </location>
</feature>
<feature type="transmembrane region" description="Helical" evidence="5">
    <location>
        <begin position="66"/>
        <end position="87"/>
    </location>
</feature>
<feature type="domain" description="EamA" evidence="6">
    <location>
        <begin position="8"/>
        <end position="139"/>
    </location>
</feature>
<feature type="transmembrane region" description="Helical" evidence="5">
    <location>
        <begin position="269"/>
        <end position="286"/>
    </location>
</feature>
<accession>A0A256IHM5</accession>
<evidence type="ECO:0000256" key="1">
    <source>
        <dbReference type="ARBA" id="ARBA00004141"/>
    </source>
</evidence>
<feature type="transmembrane region" description="Helical" evidence="5">
    <location>
        <begin position="152"/>
        <end position="171"/>
    </location>
</feature>
<name>A0A256IHM5_9EURY</name>
<dbReference type="OrthoDB" id="17861at2157"/>
<dbReference type="InterPro" id="IPR000620">
    <property type="entry name" value="EamA_dom"/>
</dbReference>